<evidence type="ECO:0000313" key="2">
    <source>
        <dbReference type="EMBL" id="KAK5998598.1"/>
    </source>
</evidence>
<name>A0ABR0T2H6_9HYPO</name>
<comment type="caution">
    <text evidence="2">The sequence shown here is derived from an EMBL/GenBank/DDBJ whole genome shotgun (WGS) entry which is preliminary data.</text>
</comment>
<proteinExistence type="predicted"/>
<dbReference type="PANTHER" id="PTHR34310:SF5">
    <property type="entry name" value="DUF427 DOMAIN PROTEIN (AFU_ORTHOLOGUE AFUA_3G02220)"/>
    <property type="match status" value="1"/>
</dbReference>
<evidence type="ECO:0000259" key="1">
    <source>
        <dbReference type="Pfam" id="PF04248"/>
    </source>
</evidence>
<dbReference type="Proteomes" id="UP001338125">
    <property type="component" value="Unassembled WGS sequence"/>
</dbReference>
<gene>
    <name evidence="2" type="ORF">PT974_00979</name>
</gene>
<dbReference type="PANTHER" id="PTHR34310">
    <property type="entry name" value="DUF427 DOMAIN PROTEIN (AFU_ORTHOLOGUE AFUA_3G02220)"/>
    <property type="match status" value="1"/>
</dbReference>
<sequence length="107" mass="11991">MVGRSVDFKTGRAKATIDGTVLADTTSWAVVEGNVYFPPDSVKGDHLSRTELSTYCPWKGDASYYTIDVNGKTFDNAAWFYEKPFEKAVDIKDFVAFYKTKVDVTVE</sequence>
<evidence type="ECO:0000313" key="3">
    <source>
        <dbReference type="Proteomes" id="UP001338125"/>
    </source>
</evidence>
<dbReference type="Gene3D" id="2.170.150.40">
    <property type="entry name" value="Domain of unknown function (DUF427)"/>
    <property type="match status" value="1"/>
</dbReference>
<accession>A0ABR0T2H6</accession>
<feature type="domain" description="DUF427" evidence="1">
    <location>
        <begin position="14"/>
        <end position="99"/>
    </location>
</feature>
<dbReference type="Pfam" id="PF04248">
    <property type="entry name" value="NTP_transf_9"/>
    <property type="match status" value="1"/>
</dbReference>
<dbReference type="InterPro" id="IPR038694">
    <property type="entry name" value="DUF427_sf"/>
</dbReference>
<dbReference type="EMBL" id="JAVFKD010000001">
    <property type="protein sequence ID" value="KAK5998598.1"/>
    <property type="molecule type" value="Genomic_DNA"/>
</dbReference>
<organism evidence="2 3">
    <name type="scientific">Cladobotryum mycophilum</name>
    <dbReference type="NCBI Taxonomy" id="491253"/>
    <lineage>
        <taxon>Eukaryota</taxon>
        <taxon>Fungi</taxon>
        <taxon>Dikarya</taxon>
        <taxon>Ascomycota</taxon>
        <taxon>Pezizomycotina</taxon>
        <taxon>Sordariomycetes</taxon>
        <taxon>Hypocreomycetidae</taxon>
        <taxon>Hypocreales</taxon>
        <taxon>Hypocreaceae</taxon>
        <taxon>Cladobotryum</taxon>
    </lineage>
</organism>
<keyword evidence="3" id="KW-1185">Reference proteome</keyword>
<dbReference type="InterPro" id="IPR007361">
    <property type="entry name" value="DUF427"/>
</dbReference>
<reference evidence="2 3" key="1">
    <citation type="submission" date="2024-01" db="EMBL/GenBank/DDBJ databases">
        <title>Complete genome of Cladobotryum mycophilum ATHUM6906.</title>
        <authorList>
            <person name="Christinaki A.C."/>
            <person name="Myridakis A.I."/>
            <person name="Kouvelis V.N."/>
        </authorList>
    </citation>
    <scope>NUCLEOTIDE SEQUENCE [LARGE SCALE GENOMIC DNA]</scope>
    <source>
        <strain evidence="2 3">ATHUM6906</strain>
    </source>
</reference>
<protein>
    <recommendedName>
        <fullName evidence="1">DUF427 domain-containing protein</fullName>
    </recommendedName>
</protein>